<gene>
    <name evidence="1" type="ordered locus">Desac_1124</name>
</gene>
<accession>F2NCC4</accession>
<dbReference type="Proteomes" id="UP000000483">
    <property type="component" value="Chromosome"/>
</dbReference>
<evidence type="ECO:0008006" key="3">
    <source>
        <dbReference type="Google" id="ProtNLM"/>
    </source>
</evidence>
<keyword evidence="2" id="KW-1185">Reference proteome</keyword>
<evidence type="ECO:0000313" key="2">
    <source>
        <dbReference type="Proteomes" id="UP000000483"/>
    </source>
</evidence>
<evidence type="ECO:0000313" key="1">
    <source>
        <dbReference type="EMBL" id="AEB08988.1"/>
    </source>
</evidence>
<sequence>MGISVYFGVGRQPEKTGYADIAIGLEPTALKLKVHHNLDLLGTGSLPLPAEVLKFLLISLGIWSADKVALRGLAADAWTRSLKVSLPAAAWETFLPELAVPLTFLTGDAWDLEARAVKPSLEISGKPDLTWRPDCICLFSGGVDSLAGAVDLLEDGRNVLLVSHYDFGQLAASQKILAQALIEHYGAHRVRRWGFRVQFEAPELSLRSRSLLFIALGLAAAAVWGENLPLVIPENGWISLNPPLTGNRLGSYSTRTTHPYFISGLKQFWVNRGIAHDLGNPYQEVTKGEMLARSRNPALIRDLLPHTISCAHPVASRWLKGRQGNCGYCFPCLMRRAALHTLGWDDGRQYAIDVLRQPEVWRNRARGADLRSLLYAVKQWQLNPQPRQLLWRSGPLPVDQAEGEKLIDLVGRGLTEVSRWLSVRQGNY</sequence>
<organism evidence="1 2">
    <name type="scientific">Desulfobacca acetoxidans (strain ATCC 700848 / DSM 11109 / ASRB2)</name>
    <dbReference type="NCBI Taxonomy" id="880072"/>
    <lineage>
        <taxon>Bacteria</taxon>
        <taxon>Pseudomonadati</taxon>
        <taxon>Thermodesulfobacteriota</taxon>
        <taxon>Desulfobaccia</taxon>
        <taxon>Desulfobaccales</taxon>
        <taxon>Desulfobaccaceae</taxon>
        <taxon>Desulfobacca</taxon>
    </lineage>
</organism>
<protein>
    <recommendedName>
        <fullName evidence="3">7-cyano-7-deazaguanine synthase</fullName>
    </recommendedName>
</protein>
<proteinExistence type="predicted"/>
<dbReference type="KEGG" id="dao:Desac_1124"/>
<dbReference type="RefSeq" id="WP_013706100.1">
    <property type="nucleotide sequence ID" value="NC_015388.1"/>
</dbReference>
<reference evidence="2" key="2">
    <citation type="submission" date="2011-03" db="EMBL/GenBank/DDBJ databases">
        <title>The complete genome of Desulfobacca acetoxidans DSM 11109.</title>
        <authorList>
            <consortium name="US DOE Joint Genome Institute (JGI-PGF)"/>
            <person name="Lucas S."/>
            <person name="Copeland A."/>
            <person name="Lapidus A."/>
            <person name="Bruce D."/>
            <person name="Goodwin L."/>
            <person name="Pitluck S."/>
            <person name="Peters L."/>
            <person name="Kyrpides N."/>
            <person name="Mavromatis K."/>
            <person name="Ivanova N."/>
            <person name="Ovchinnikova G."/>
            <person name="Teshima H."/>
            <person name="Detter J.C."/>
            <person name="Han C."/>
            <person name="Land M."/>
            <person name="Hauser L."/>
            <person name="Markowitz V."/>
            <person name="Cheng J.-F."/>
            <person name="Hugenholtz P."/>
            <person name="Woyke T."/>
            <person name="Wu D."/>
            <person name="Spring S."/>
            <person name="Schueler E."/>
            <person name="Brambilla E."/>
            <person name="Klenk H.-P."/>
            <person name="Eisen J.A."/>
        </authorList>
    </citation>
    <scope>NUCLEOTIDE SEQUENCE [LARGE SCALE GENOMIC DNA]</scope>
    <source>
        <strain evidence="2">ATCC 700848 / DSM 11109 / ASRB2</strain>
    </source>
</reference>
<dbReference type="SUPFAM" id="SSF52402">
    <property type="entry name" value="Adenine nucleotide alpha hydrolases-like"/>
    <property type="match status" value="1"/>
</dbReference>
<dbReference type="Gene3D" id="3.40.50.620">
    <property type="entry name" value="HUPs"/>
    <property type="match status" value="1"/>
</dbReference>
<dbReference type="NCBIfam" id="NF041925">
    <property type="entry name" value="QatC"/>
    <property type="match status" value="1"/>
</dbReference>
<dbReference type="eggNOG" id="COG0603">
    <property type="taxonomic scope" value="Bacteria"/>
</dbReference>
<dbReference type="HOGENOM" id="CLU_048552_0_1_7"/>
<dbReference type="EMBL" id="CP002629">
    <property type="protein sequence ID" value="AEB08988.1"/>
    <property type="molecule type" value="Genomic_DNA"/>
</dbReference>
<name>F2NCC4_DESAR</name>
<dbReference type="InterPro" id="IPR014729">
    <property type="entry name" value="Rossmann-like_a/b/a_fold"/>
</dbReference>
<reference evidence="1 2" key="1">
    <citation type="journal article" date="2011" name="Stand. Genomic Sci.">
        <title>Complete genome sequence of the acetate-degrading sulfate reducer Desulfobacca acetoxidans type strain (ASRB2).</title>
        <authorList>
            <person name="Goker M."/>
            <person name="Teshima H."/>
            <person name="Lapidus A."/>
            <person name="Nolan M."/>
            <person name="Lucas S."/>
            <person name="Hammon N."/>
            <person name="Deshpande S."/>
            <person name="Cheng J.F."/>
            <person name="Tapia R."/>
            <person name="Han C."/>
            <person name="Goodwin L."/>
            <person name="Pitluck S."/>
            <person name="Huntemann M."/>
            <person name="Liolios K."/>
            <person name="Ivanova N."/>
            <person name="Pagani I."/>
            <person name="Mavromatis K."/>
            <person name="Ovchinikova G."/>
            <person name="Pati A."/>
            <person name="Chen A."/>
            <person name="Palaniappan K."/>
            <person name="Land M."/>
            <person name="Hauser L."/>
            <person name="Brambilla E.M."/>
            <person name="Rohde M."/>
            <person name="Spring S."/>
            <person name="Detter J.C."/>
            <person name="Woyke T."/>
            <person name="Bristow J."/>
            <person name="Eisen J.A."/>
            <person name="Markowitz V."/>
            <person name="Hugenholtz P."/>
            <person name="Kyrpides N.C."/>
            <person name="Klenk H.P."/>
        </authorList>
    </citation>
    <scope>NUCLEOTIDE SEQUENCE [LARGE SCALE GENOMIC DNA]</scope>
    <source>
        <strain evidence="2">ATCC 700848 / DSM 11109 / ASRB2</strain>
    </source>
</reference>
<dbReference type="AlphaFoldDB" id="F2NCC4"/>
<dbReference type="STRING" id="880072.Desac_1124"/>
<dbReference type="OrthoDB" id="9789567at2"/>
<dbReference type="InterPro" id="IPR049676">
    <property type="entry name" value="QatC"/>
</dbReference>